<evidence type="ECO:0008006" key="4">
    <source>
        <dbReference type="Google" id="ProtNLM"/>
    </source>
</evidence>
<keyword evidence="3" id="KW-1185">Reference proteome</keyword>
<dbReference type="SUPFAM" id="SSF52047">
    <property type="entry name" value="RNI-like"/>
    <property type="match status" value="1"/>
</dbReference>
<evidence type="ECO:0000256" key="1">
    <source>
        <dbReference type="SAM" id="MobiDB-lite"/>
    </source>
</evidence>
<feature type="region of interest" description="Disordered" evidence="1">
    <location>
        <begin position="157"/>
        <end position="187"/>
    </location>
</feature>
<proteinExistence type="predicted"/>
<dbReference type="Gene3D" id="3.80.10.10">
    <property type="entry name" value="Ribonuclease Inhibitor"/>
    <property type="match status" value="1"/>
</dbReference>
<name>A0A5E8BGD5_9ASCO</name>
<gene>
    <name evidence="2" type="ORF">SAPINGB_P002821</name>
</gene>
<accession>A0A5E8BGD5</accession>
<dbReference type="RefSeq" id="XP_031853430.1">
    <property type="nucleotide sequence ID" value="XM_031997539.1"/>
</dbReference>
<reference evidence="2 3" key="1">
    <citation type="submission" date="2019-09" db="EMBL/GenBank/DDBJ databases">
        <authorList>
            <person name="Brejova B."/>
        </authorList>
    </citation>
    <scope>NUCLEOTIDE SEQUENCE [LARGE SCALE GENOMIC DNA]</scope>
</reference>
<dbReference type="EMBL" id="CABVLU010000002">
    <property type="protein sequence ID" value="VVT50610.1"/>
    <property type="molecule type" value="Genomic_DNA"/>
</dbReference>
<evidence type="ECO:0000313" key="2">
    <source>
        <dbReference type="EMBL" id="VVT50610.1"/>
    </source>
</evidence>
<dbReference type="GeneID" id="43581639"/>
<protein>
    <recommendedName>
        <fullName evidence="4">F-box domain-containing protein</fullName>
    </recommendedName>
</protein>
<feature type="compositionally biased region" description="Polar residues" evidence="1">
    <location>
        <begin position="165"/>
        <end position="174"/>
    </location>
</feature>
<organism evidence="2 3">
    <name type="scientific">Magnusiomyces paraingens</name>
    <dbReference type="NCBI Taxonomy" id="2606893"/>
    <lineage>
        <taxon>Eukaryota</taxon>
        <taxon>Fungi</taxon>
        <taxon>Dikarya</taxon>
        <taxon>Ascomycota</taxon>
        <taxon>Saccharomycotina</taxon>
        <taxon>Dipodascomycetes</taxon>
        <taxon>Dipodascales</taxon>
        <taxon>Dipodascaceae</taxon>
        <taxon>Magnusiomyces</taxon>
    </lineage>
</organism>
<sequence length="697" mass="77887">MSSSDNEPPSREASTSPQLAQLAQLTDEATFPILSYLTEVHNSAPSSCASSCTASPELGTIAEGSSQPPPPPCSLASTSTIKSSLRLDSLPPDVYSSLSTFMTPDDCKNLGQVNQVLRSFFLPRSWFSVIIHLPEYYSFGEDSIHPFSLEPVSATASATPSSISRPQPTSNKAPSISSSRTSSRSDEHDHDALLDEMQFSSRQKMWQSGRLAPVSVLYQPHYYKWFINSVVTRLLIIPNKHGCPRRGLKTWMTFMRDRFPTLKHIQFGDMTVDSAFSKFVSTPLFLSLVAVPLTQCCYKFTLKMDKWAAPYFFVYLKTVTHLRITCKSEDVDQARSMKGLDGFINLPRLEYLDLSESVIYSSVFLGAIEKFKNLETLACNVQYTIKDDKVLFDSAVNFLLTIPEHITRCKVKFERVASLSPEYSTSKPMSLPRVTVIEIESPLGADLIPGVLDFPSIRKCAVVPSKEESSALVATPSSVPILHSLSSTLEYLELSFLGKYILNCVEAIPQMKKLRKITLRVSGMPPKPKSSKLDKWLSSVTKAIGAGEEMTTEQIASLVENIDTPEASLFIQLLKSPEKAPSKGYDDDYFTALTSYENLLASFLDLPTLEYFYLRIYGLFYSSPKLQKLLVGENSCVKQVLVKCESSRTIKTKMLLVSLGKRYEKPHRFKKFEGGGIDVRELDIERESFKGWYPSMS</sequence>
<evidence type="ECO:0000313" key="3">
    <source>
        <dbReference type="Proteomes" id="UP000398389"/>
    </source>
</evidence>
<dbReference type="AlphaFoldDB" id="A0A5E8BGD5"/>
<feature type="region of interest" description="Disordered" evidence="1">
    <location>
        <begin position="59"/>
        <end position="78"/>
    </location>
</feature>
<dbReference type="Proteomes" id="UP000398389">
    <property type="component" value="Unassembled WGS sequence"/>
</dbReference>
<dbReference type="InterPro" id="IPR032675">
    <property type="entry name" value="LRR_dom_sf"/>
</dbReference>